<evidence type="ECO:0000313" key="1">
    <source>
        <dbReference type="EMBL" id="ROP41371.1"/>
    </source>
</evidence>
<dbReference type="RefSeq" id="WP_123746500.1">
    <property type="nucleotide sequence ID" value="NZ_RJKM01000001.1"/>
</dbReference>
<dbReference type="SUPFAM" id="SSF52540">
    <property type="entry name" value="P-loop containing nucleoside triphosphate hydrolases"/>
    <property type="match status" value="1"/>
</dbReference>
<sequence>MVTAPRVNPFPLPGWESTPMRPLRPWHRPAHRDYYVPVDGTEEAFDLFRQEMGDLGVLLEYGRLALVTGESGCGKTALVNRCADWVVGELGRRDMRGLVLDLTGCLPTDQELSIDQRTAEVCDRMFDLLVDAGALRQESEDRLDAVRDVPRRVFPRLGQALREDVALIVLLPSPNELVDEVIRYTRTLNSAKVLFLTESAYLSTDEVADVVRQLETWVPPIALHVGPLDTGDAQRFAEDRLARHAEAGSYPRMSDGAIELVAKHCQSVAMLQRFLHGTYEHKRDTGLGYSETDLVTVEDIRAFLNTKSRNGPVNGP</sequence>
<dbReference type="OrthoDB" id="4176703at2"/>
<comment type="caution">
    <text evidence="1">The sequence shown here is derived from an EMBL/GenBank/DDBJ whole genome shotgun (WGS) entry which is preliminary data.</text>
</comment>
<keyword evidence="2" id="KW-1185">Reference proteome</keyword>
<gene>
    <name evidence="1" type="ORF">EDD40_6800</name>
</gene>
<protein>
    <recommendedName>
        <fullName evidence="3">AAA ATPase-like protein</fullName>
    </recommendedName>
</protein>
<proteinExistence type="predicted"/>
<dbReference type="Proteomes" id="UP000268727">
    <property type="component" value="Unassembled WGS sequence"/>
</dbReference>
<dbReference type="EMBL" id="RJKM01000001">
    <property type="protein sequence ID" value="ROP41371.1"/>
    <property type="molecule type" value="Genomic_DNA"/>
</dbReference>
<dbReference type="InterPro" id="IPR027417">
    <property type="entry name" value="P-loop_NTPase"/>
</dbReference>
<reference evidence="1 2" key="1">
    <citation type="submission" date="2018-11" db="EMBL/GenBank/DDBJ databases">
        <title>Sequencing the genomes of 1000 actinobacteria strains.</title>
        <authorList>
            <person name="Klenk H.-P."/>
        </authorList>
    </citation>
    <scope>NUCLEOTIDE SEQUENCE [LARGE SCALE GENOMIC DNA]</scope>
    <source>
        <strain evidence="1 2">DSM 44231</strain>
    </source>
</reference>
<dbReference type="AlphaFoldDB" id="A0A3N1HFX3"/>
<evidence type="ECO:0008006" key="3">
    <source>
        <dbReference type="Google" id="ProtNLM"/>
    </source>
</evidence>
<organism evidence="1 2">
    <name type="scientific">Saccharothrix texasensis</name>
    <dbReference type="NCBI Taxonomy" id="103734"/>
    <lineage>
        <taxon>Bacteria</taxon>
        <taxon>Bacillati</taxon>
        <taxon>Actinomycetota</taxon>
        <taxon>Actinomycetes</taxon>
        <taxon>Pseudonocardiales</taxon>
        <taxon>Pseudonocardiaceae</taxon>
        <taxon>Saccharothrix</taxon>
    </lineage>
</organism>
<evidence type="ECO:0000313" key="2">
    <source>
        <dbReference type="Proteomes" id="UP000268727"/>
    </source>
</evidence>
<accession>A0A3N1HFX3</accession>
<name>A0A3N1HFX3_9PSEU</name>